<proteinExistence type="predicted"/>
<dbReference type="EMBL" id="JAINVZ010000021">
    <property type="protein sequence ID" value="MBY8888120.1"/>
    <property type="molecule type" value="Genomic_DNA"/>
</dbReference>
<dbReference type="RefSeq" id="WP_222980851.1">
    <property type="nucleotide sequence ID" value="NZ_JAINVZ010000021.1"/>
</dbReference>
<accession>A0ABS7R0P3</accession>
<evidence type="ECO:0000313" key="2">
    <source>
        <dbReference type="Proteomes" id="UP001198565"/>
    </source>
</evidence>
<name>A0ABS7R0P3_9ACTN</name>
<dbReference type="Proteomes" id="UP001198565">
    <property type="component" value="Unassembled WGS sequence"/>
</dbReference>
<comment type="caution">
    <text evidence="1">The sequence shown here is derived from an EMBL/GenBank/DDBJ whole genome shotgun (WGS) entry which is preliminary data.</text>
</comment>
<protein>
    <submittedName>
        <fullName evidence="1">Uncharacterized protein</fullName>
    </submittedName>
</protein>
<sequence>MPIYLSKSDLKESVRRLGESSAASRLGDFLVFKRALEIRKREAQAGGPEPTDVVTGTKSSHFVRAIRELTSCHSDLEEEVKAGNPYFVPFGAMREDSRGYRSHKYPSNGPSDTASRWQTRATPPFRLVPGTSPKAFRFEERSKQELVSFFIVKNAQAHFSGERPRIIDTAMWWFRFTDLEERFQHEPTEEELIDAAIADLGLNHAELHALFTASNENPLDLASQVESTTAEESL</sequence>
<keyword evidence="2" id="KW-1185">Reference proteome</keyword>
<evidence type="ECO:0000313" key="1">
    <source>
        <dbReference type="EMBL" id="MBY8888120.1"/>
    </source>
</evidence>
<reference evidence="1 2" key="1">
    <citation type="submission" date="2021-08" db="EMBL/GenBank/DDBJ databases">
        <title>Streptomyces sp. PTM05 isolated from lichen.</title>
        <authorList>
            <person name="Somphong A."/>
            <person name="Phongsopitanun W."/>
            <person name="Tanasupawat S."/>
        </authorList>
    </citation>
    <scope>NUCLEOTIDE SEQUENCE [LARGE SCALE GENOMIC DNA]</scope>
    <source>
        <strain evidence="1 2">Ptm05</strain>
    </source>
</reference>
<gene>
    <name evidence="1" type="ORF">K7472_25240</name>
</gene>
<organism evidence="1 2">
    <name type="scientific">Streptantibioticus parmotrematis</name>
    <dbReference type="NCBI Taxonomy" id="2873249"/>
    <lineage>
        <taxon>Bacteria</taxon>
        <taxon>Bacillati</taxon>
        <taxon>Actinomycetota</taxon>
        <taxon>Actinomycetes</taxon>
        <taxon>Kitasatosporales</taxon>
        <taxon>Streptomycetaceae</taxon>
        <taxon>Streptantibioticus</taxon>
    </lineage>
</organism>